<dbReference type="PANTHER" id="PTHR33306:SF22">
    <property type="entry name" value="TRANSMEMBRANE PROTEIN"/>
    <property type="match status" value="1"/>
</dbReference>
<keyword evidence="1" id="KW-0472">Membrane</keyword>
<reference evidence="2" key="1">
    <citation type="journal article" date="2017" name="Nature">
        <title>The genome of Chenopodium quinoa.</title>
        <authorList>
            <person name="Jarvis D.E."/>
            <person name="Ho Y.S."/>
            <person name="Lightfoot D.J."/>
            <person name="Schmoeckel S.M."/>
            <person name="Li B."/>
            <person name="Borm T.J.A."/>
            <person name="Ohyanagi H."/>
            <person name="Mineta K."/>
            <person name="Michell C.T."/>
            <person name="Saber N."/>
            <person name="Kharbatia N.M."/>
            <person name="Rupper R.R."/>
            <person name="Sharp A.R."/>
            <person name="Dally N."/>
            <person name="Boughton B.A."/>
            <person name="Woo Y.H."/>
            <person name="Gao G."/>
            <person name="Schijlen E.G.W.M."/>
            <person name="Guo X."/>
            <person name="Momin A.A."/>
            <person name="Negrao S."/>
            <person name="Al-Babili S."/>
            <person name="Gehring C."/>
            <person name="Roessner U."/>
            <person name="Jung C."/>
            <person name="Murphy K."/>
            <person name="Arold S.T."/>
            <person name="Gojobori T."/>
            <person name="van der Linden C.G."/>
            <person name="van Loo E.N."/>
            <person name="Jellen E.N."/>
            <person name="Maughan P.J."/>
            <person name="Tester M."/>
        </authorList>
    </citation>
    <scope>NUCLEOTIDE SEQUENCE [LARGE SCALE GENOMIC DNA]</scope>
    <source>
        <strain evidence="2">cv. PI 614886</strain>
    </source>
</reference>
<dbReference type="Gramene" id="AUR62000034-RA">
    <property type="protein sequence ID" value="AUR62000034-RA:cds"/>
    <property type="gene ID" value="AUR62000034"/>
</dbReference>
<keyword evidence="1" id="KW-0812">Transmembrane</keyword>
<dbReference type="Proteomes" id="UP000596660">
    <property type="component" value="Unplaced"/>
</dbReference>
<accession>A0A803KLX8</accession>
<feature type="transmembrane region" description="Helical" evidence="1">
    <location>
        <begin position="43"/>
        <end position="63"/>
    </location>
</feature>
<dbReference type="EnsemblPlants" id="AUR62000034-RA">
    <property type="protein sequence ID" value="AUR62000034-RA:cds"/>
    <property type="gene ID" value="AUR62000034"/>
</dbReference>
<dbReference type="AlphaFoldDB" id="A0A803KLX8"/>
<keyword evidence="1" id="KW-1133">Transmembrane helix</keyword>
<dbReference type="OMA" id="ATMILIC"/>
<protein>
    <submittedName>
        <fullName evidence="2">Uncharacterized protein</fullName>
    </submittedName>
</protein>
<organism evidence="2 3">
    <name type="scientific">Chenopodium quinoa</name>
    <name type="common">Quinoa</name>
    <dbReference type="NCBI Taxonomy" id="63459"/>
    <lineage>
        <taxon>Eukaryota</taxon>
        <taxon>Viridiplantae</taxon>
        <taxon>Streptophyta</taxon>
        <taxon>Embryophyta</taxon>
        <taxon>Tracheophyta</taxon>
        <taxon>Spermatophyta</taxon>
        <taxon>Magnoliopsida</taxon>
        <taxon>eudicotyledons</taxon>
        <taxon>Gunneridae</taxon>
        <taxon>Pentapetalae</taxon>
        <taxon>Caryophyllales</taxon>
        <taxon>Chenopodiaceae</taxon>
        <taxon>Chenopodioideae</taxon>
        <taxon>Atripliceae</taxon>
        <taxon>Chenopodium</taxon>
    </lineage>
</organism>
<reference evidence="2" key="2">
    <citation type="submission" date="2021-03" db="UniProtKB">
        <authorList>
            <consortium name="EnsemblPlants"/>
        </authorList>
    </citation>
    <scope>IDENTIFICATION</scope>
</reference>
<evidence type="ECO:0000313" key="3">
    <source>
        <dbReference type="Proteomes" id="UP000596660"/>
    </source>
</evidence>
<sequence>MAFSLRSSMGASENWVLMTLMLLLCGLFGYIIYDAVMVTAAELLQRLLVISPLLIIIKVHWLSTMPSSSCLSFLLPGSNPSDIHRAGGSPWGVAVVLAIIFVLISYQPSLQSIIS</sequence>
<evidence type="ECO:0000256" key="1">
    <source>
        <dbReference type="SAM" id="Phobius"/>
    </source>
</evidence>
<proteinExistence type="predicted"/>
<feature type="transmembrane region" description="Helical" evidence="1">
    <location>
        <begin position="15"/>
        <end position="36"/>
    </location>
</feature>
<dbReference type="PANTHER" id="PTHR33306">
    <property type="entry name" value="EXPRESSED PROTEIN-RELATED-RELATED"/>
    <property type="match status" value="1"/>
</dbReference>
<evidence type="ECO:0000313" key="2">
    <source>
        <dbReference type="EnsemblPlants" id="AUR62000034-RA:cds"/>
    </source>
</evidence>
<keyword evidence="3" id="KW-1185">Reference proteome</keyword>
<feature type="transmembrane region" description="Helical" evidence="1">
    <location>
        <begin position="83"/>
        <end position="106"/>
    </location>
</feature>
<name>A0A803KLX8_CHEQI</name>